<organism evidence="1 2">
    <name type="scientific">Planktothrix agardhii</name>
    <name type="common">Oscillatoria agardhii</name>
    <dbReference type="NCBI Taxonomy" id="1160"/>
    <lineage>
        <taxon>Bacteria</taxon>
        <taxon>Bacillati</taxon>
        <taxon>Cyanobacteriota</taxon>
        <taxon>Cyanophyceae</taxon>
        <taxon>Oscillatoriophycideae</taxon>
        <taxon>Oscillatoriales</taxon>
        <taxon>Microcoleaceae</taxon>
        <taxon>Planktothrix</taxon>
    </lineage>
</organism>
<sequence length="32" mass="3710">MSTDLSNSIENYAELTAKIQQTRYAKFLEDDN</sequence>
<dbReference type="EMBL" id="LR882963">
    <property type="protein sequence ID" value="CAD5933183.1"/>
    <property type="molecule type" value="Genomic_DNA"/>
</dbReference>
<evidence type="ECO:0000313" key="2">
    <source>
        <dbReference type="Proteomes" id="UP001153761"/>
    </source>
</evidence>
<name>A0AAD1Q1L0_PLAAG</name>
<dbReference type="Proteomes" id="UP001153761">
    <property type="component" value="Chromosome"/>
</dbReference>
<protein>
    <submittedName>
        <fullName evidence="1">Uncharacterized protein</fullName>
    </submittedName>
</protein>
<gene>
    <name evidence="1" type="ORF">PANO66_01487</name>
</gene>
<reference evidence="1" key="1">
    <citation type="submission" date="2020-09" db="EMBL/GenBank/DDBJ databases">
        <authorList>
            <person name="Blom J."/>
        </authorList>
    </citation>
    <scope>NUCLEOTIDE SEQUENCE</scope>
    <source>
        <strain evidence="1">No.66</strain>
    </source>
</reference>
<evidence type="ECO:0000313" key="1">
    <source>
        <dbReference type="EMBL" id="CAD5933183.1"/>
    </source>
</evidence>
<dbReference type="AlphaFoldDB" id="A0AAD1Q1L0"/>
<proteinExistence type="predicted"/>
<accession>A0AAD1Q1L0</accession>